<dbReference type="EMBL" id="JBANQN010000003">
    <property type="protein sequence ID" value="KAK6794216.1"/>
    <property type="molecule type" value="Genomic_DNA"/>
</dbReference>
<organism evidence="1 2">
    <name type="scientific">Solanum bulbocastanum</name>
    <name type="common">Wild potato</name>
    <dbReference type="NCBI Taxonomy" id="147425"/>
    <lineage>
        <taxon>Eukaryota</taxon>
        <taxon>Viridiplantae</taxon>
        <taxon>Streptophyta</taxon>
        <taxon>Embryophyta</taxon>
        <taxon>Tracheophyta</taxon>
        <taxon>Spermatophyta</taxon>
        <taxon>Magnoliopsida</taxon>
        <taxon>eudicotyledons</taxon>
        <taxon>Gunneridae</taxon>
        <taxon>Pentapetalae</taxon>
        <taxon>asterids</taxon>
        <taxon>lamiids</taxon>
        <taxon>Solanales</taxon>
        <taxon>Solanaceae</taxon>
        <taxon>Solanoideae</taxon>
        <taxon>Solaneae</taxon>
        <taxon>Solanum</taxon>
    </lineage>
</organism>
<dbReference type="Proteomes" id="UP001371456">
    <property type="component" value="Unassembled WGS sequence"/>
</dbReference>
<keyword evidence="2" id="KW-1185">Reference proteome</keyword>
<accession>A0AAN8YJH0</accession>
<reference evidence="1 2" key="1">
    <citation type="submission" date="2024-02" db="EMBL/GenBank/DDBJ databases">
        <title>de novo genome assembly of Solanum bulbocastanum strain 11H21.</title>
        <authorList>
            <person name="Hosaka A.J."/>
        </authorList>
    </citation>
    <scope>NUCLEOTIDE SEQUENCE [LARGE SCALE GENOMIC DNA]</scope>
    <source>
        <tissue evidence="1">Young leaves</tissue>
    </source>
</reference>
<sequence>MYSLTGLNQTVLSELLIKFRKLSTILPVYYLF</sequence>
<gene>
    <name evidence="1" type="ORF">RDI58_007669</name>
</gene>
<name>A0AAN8YJH0_SOLBU</name>
<evidence type="ECO:0000313" key="1">
    <source>
        <dbReference type="EMBL" id="KAK6794216.1"/>
    </source>
</evidence>
<proteinExistence type="predicted"/>
<comment type="caution">
    <text evidence="1">The sequence shown here is derived from an EMBL/GenBank/DDBJ whole genome shotgun (WGS) entry which is preliminary data.</text>
</comment>
<protein>
    <submittedName>
        <fullName evidence="1">Uncharacterized protein</fullName>
    </submittedName>
</protein>
<dbReference type="AlphaFoldDB" id="A0AAN8YJH0"/>
<evidence type="ECO:0000313" key="2">
    <source>
        <dbReference type="Proteomes" id="UP001371456"/>
    </source>
</evidence>